<dbReference type="AlphaFoldDB" id="A0A1A0DPG2"/>
<keyword evidence="2" id="KW-0808">Transferase</keyword>
<dbReference type="InterPro" id="IPR040492">
    <property type="entry name" value="GlfT2_N"/>
</dbReference>
<gene>
    <name evidence="2" type="ORF">SRCM100623_00151</name>
</gene>
<reference evidence="2 3" key="1">
    <citation type="submission" date="2016-05" db="EMBL/GenBank/DDBJ databases">
        <title>Genome sequencing of Acetobacter pasteurianus strain SRCM100623.</title>
        <authorList>
            <person name="Song Y.R."/>
        </authorList>
    </citation>
    <scope>NUCLEOTIDE SEQUENCE [LARGE SCALE GENOMIC DNA]</scope>
    <source>
        <strain evidence="2 3">SRCM100623</strain>
    </source>
</reference>
<dbReference type="GO" id="GO:0016757">
    <property type="term" value="F:glycosyltransferase activity"/>
    <property type="evidence" value="ECO:0007669"/>
    <property type="project" value="UniProtKB-KW"/>
</dbReference>
<dbReference type="Gene3D" id="3.90.550.60">
    <property type="match status" value="1"/>
</dbReference>
<evidence type="ECO:0000259" key="1">
    <source>
        <dbReference type="Pfam" id="PF17994"/>
    </source>
</evidence>
<dbReference type="SUPFAM" id="SSF53448">
    <property type="entry name" value="Nucleotide-diphospho-sugar transferases"/>
    <property type="match status" value="1"/>
</dbReference>
<accession>A0A1A0DPG2</accession>
<dbReference type="InterPro" id="IPR029044">
    <property type="entry name" value="Nucleotide-diphossugar_trans"/>
</dbReference>
<organism evidence="2 3">
    <name type="scientific">Acetobacter pasteurianus</name>
    <name type="common">Acetobacter turbidans</name>
    <dbReference type="NCBI Taxonomy" id="438"/>
    <lineage>
        <taxon>Bacteria</taxon>
        <taxon>Pseudomonadati</taxon>
        <taxon>Pseudomonadota</taxon>
        <taxon>Alphaproteobacteria</taxon>
        <taxon>Acetobacterales</taxon>
        <taxon>Acetobacteraceae</taxon>
        <taxon>Acetobacter</taxon>
    </lineage>
</organism>
<name>A0A1A0DPG2_ACEPA</name>
<dbReference type="eggNOG" id="COG1216">
    <property type="taxonomic scope" value="Bacteria"/>
</dbReference>
<dbReference type="EC" id="2.4.1.288" evidence="2"/>
<dbReference type="OrthoDB" id="5148555at2"/>
<feature type="domain" description="Galactofuranosyltransferase GlfT2 N-terminal" evidence="1">
    <location>
        <begin position="23"/>
        <end position="157"/>
    </location>
</feature>
<evidence type="ECO:0000313" key="2">
    <source>
        <dbReference type="EMBL" id="OAZ76925.1"/>
    </source>
</evidence>
<dbReference type="Proteomes" id="UP000093796">
    <property type="component" value="Unassembled WGS sequence"/>
</dbReference>
<proteinExistence type="predicted"/>
<dbReference type="Pfam" id="PF17994">
    <property type="entry name" value="Glft2_N"/>
    <property type="match status" value="1"/>
</dbReference>
<comment type="caution">
    <text evidence="2">The sequence shown here is derived from an EMBL/GenBank/DDBJ whole genome shotgun (WGS) entry which is preliminary data.</text>
</comment>
<dbReference type="EMBL" id="LYUD01000001">
    <property type="protein sequence ID" value="OAZ76925.1"/>
    <property type="molecule type" value="Genomic_DNA"/>
</dbReference>
<keyword evidence="2" id="KW-0328">Glycosyltransferase</keyword>
<evidence type="ECO:0000313" key="3">
    <source>
        <dbReference type="Proteomes" id="UP000093796"/>
    </source>
</evidence>
<dbReference type="PATRIC" id="fig|438.15.peg.153"/>
<sequence length="609" mass="69121">MCALKPDVPFYAPFESAAMLTVLHRLILPTEGLEQCDAMYARPALPERVAETSPQAFRLKAGQAFTFDTFYNAFSVKKWKQAGGVSRLSLSLHICGQGEVTLFHRSQAGVVTPLWSKEIEDEIRCTEEISAWPALSEGLLYFSVTAKAECTVEAAYFATSSPMVQVPQLGVVITHFNRQQYVRNSIQRVQKALLQDPAYQDVIHFIVIDNSANLDPAEVPGAKVIKNHNYGGSGGFARGLLYLHEQGTFTHCLFMDDDISCEVEAIRRCYAMLAYSVDRRIGLAGTLLDDQKPWSVQEKGAEFSGGVFRPLHEGADVRPVENLLQLEQGVGKPVYGGWWFFAFRLDAVSAYPFPFFVRGDDALFGLMNRFNIVTVNGIACFSEHFLSKESAFTRYLGMRASLAIYFMVGQGRTLPALKMMGLAFLWCALSCRYQSAQAILLAFEDVSKGPNFWRQNLDFMPLAKRIQKEALQHKEPAYFQSMPFRYEGKPETRMRKYIRLLSLNGHLLPQWCLRKTPAYVGEYTRGLLGLTFRHRHIVYRKYESLDVFEAELNKLRFFSLLGAFIKTSLVFVLRGSAIRRSYRKNLPMLTSKAFWEKIYRVQPENDSGH</sequence>
<protein>
    <submittedName>
        <fullName evidence="2">Galactofuranosylgalactofuranosylrhamnosyl-N-acetylglucosaminyl-diphospho-decaprenol beta-1,5/1,6-galactofuranosyltransferase</fullName>
        <ecNumber evidence="2">2.4.1.288</ecNumber>
    </submittedName>
</protein>